<dbReference type="PROSITE" id="PS50035">
    <property type="entry name" value="PLD"/>
    <property type="match status" value="2"/>
</dbReference>
<dbReference type="CDD" id="cd09112">
    <property type="entry name" value="PLDc_CLS_2"/>
    <property type="match status" value="1"/>
</dbReference>
<keyword evidence="7 12" id="KW-1133">Transmembrane helix</keyword>
<name>A0A1M5TJB8_9FIRM</name>
<keyword evidence="11 12" id="KW-1208">Phospholipid metabolism</keyword>
<organism evidence="15 16">
    <name type="scientific">Anaerosphaera aminiphila DSM 21120</name>
    <dbReference type="NCBI Taxonomy" id="1120995"/>
    <lineage>
        <taxon>Bacteria</taxon>
        <taxon>Bacillati</taxon>
        <taxon>Bacillota</taxon>
        <taxon>Tissierellia</taxon>
        <taxon>Tissierellales</taxon>
        <taxon>Peptoniphilaceae</taxon>
        <taxon>Anaerosphaera</taxon>
    </lineage>
</organism>
<feature type="active site" evidence="12">
    <location>
        <position position="241"/>
    </location>
</feature>
<dbReference type="Pfam" id="PF13396">
    <property type="entry name" value="PLDc_N"/>
    <property type="match status" value="1"/>
</dbReference>
<dbReference type="InterPro" id="IPR025202">
    <property type="entry name" value="PLD-like_dom"/>
</dbReference>
<dbReference type="HAMAP" id="MF_01916">
    <property type="entry name" value="Cardiolipin_synth_Cls"/>
    <property type="match status" value="1"/>
</dbReference>
<gene>
    <name evidence="15" type="ORF">SAMN02745245_01492</name>
</gene>
<evidence type="ECO:0000313" key="16">
    <source>
        <dbReference type="Proteomes" id="UP000184032"/>
    </source>
</evidence>
<dbReference type="InterPro" id="IPR027379">
    <property type="entry name" value="CLS_N"/>
</dbReference>
<evidence type="ECO:0000256" key="9">
    <source>
        <dbReference type="ARBA" id="ARBA00023136"/>
    </source>
</evidence>
<dbReference type="GO" id="GO:0032049">
    <property type="term" value="P:cardiolipin biosynthetic process"/>
    <property type="evidence" value="ECO:0007669"/>
    <property type="project" value="UniProtKB-UniRule"/>
</dbReference>
<keyword evidence="4 12" id="KW-0808">Transferase</keyword>
<evidence type="ECO:0000256" key="11">
    <source>
        <dbReference type="ARBA" id="ARBA00023264"/>
    </source>
</evidence>
<dbReference type="SMART" id="SM00155">
    <property type="entry name" value="PLDc"/>
    <property type="match status" value="2"/>
</dbReference>
<evidence type="ECO:0000256" key="3">
    <source>
        <dbReference type="ARBA" id="ARBA00022516"/>
    </source>
</evidence>
<feature type="active site" evidence="12">
    <location>
        <position position="425"/>
    </location>
</feature>
<keyword evidence="16" id="KW-1185">Reference proteome</keyword>
<evidence type="ECO:0000256" key="13">
    <source>
        <dbReference type="NCBIfam" id="TIGR04265"/>
    </source>
</evidence>
<feature type="active site" evidence="12">
    <location>
        <position position="420"/>
    </location>
</feature>
<feature type="active site" evidence="12">
    <location>
        <position position="243"/>
    </location>
</feature>
<dbReference type="InterPro" id="IPR022924">
    <property type="entry name" value="Cardiolipin_synthase"/>
</dbReference>
<comment type="catalytic activity">
    <reaction evidence="12">
        <text>2 a 1,2-diacyl-sn-glycero-3-phospho-(1'-sn-glycerol) = a cardiolipin + glycerol</text>
        <dbReference type="Rhea" id="RHEA:31451"/>
        <dbReference type="ChEBI" id="CHEBI:17754"/>
        <dbReference type="ChEBI" id="CHEBI:62237"/>
        <dbReference type="ChEBI" id="CHEBI:64716"/>
    </reaction>
</comment>
<evidence type="ECO:0000256" key="5">
    <source>
        <dbReference type="ARBA" id="ARBA00022692"/>
    </source>
</evidence>
<dbReference type="InterPro" id="IPR030874">
    <property type="entry name" value="Cardiolipin_synth_Firmi"/>
</dbReference>
<evidence type="ECO:0000256" key="12">
    <source>
        <dbReference type="HAMAP-Rule" id="MF_01916"/>
    </source>
</evidence>
<dbReference type="SUPFAM" id="SSF56024">
    <property type="entry name" value="Phospholipase D/nuclease"/>
    <property type="match status" value="2"/>
</dbReference>
<dbReference type="Gene3D" id="3.30.870.10">
    <property type="entry name" value="Endonuclease Chain A"/>
    <property type="match status" value="2"/>
</dbReference>
<comment type="similarity">
    <text evidence="12">Belongs to the phospholipase D family. Cardiolipin synthase subfamily.</text>
</comment>
<keyword evidence="3 12" id="KW-0444">Lipid biosynthesis</keyword>
<dbReference type="Proteomes" id="UP000184032">
    <property type="component" value="Unassembled WGS sequence"/>
</dbReference>
<dbReference type="InterPro" id="IPR001736">
    <property type="entry name" value="PLipase_D/transphosphatidylase"/>
</dbReference>
<keyword evidence="9 12" id="KW-0472">Membrane</keyword>
<feature type="active site" evidence="12">
    <location>
        <position position="248"/>
    </location>
</feature>
<accession>A0A1M5TJB8</accession>
<dbReference type="RefSeq" id="WP_083529142.1">
    <property type="nucleotide sequence ID" value="NZ_FQXI01000011.1"/>
</dbReference>
<dbReference type="AlphaFoldDB" id="A0A1M5TJB8"/>
<protein>
    <recommendedName>
        <fullName evidence="12 13">Cardiolipin synthase</fullName>
        <shortName evidence="12">CL synthase</shortName>
        <ecNumber evidence="12 13">2.7.8.-</ecNumber>
    </recommendedName>
</protein>
<dbReference type="NCBIfam" id="TIGR04265">
    <property type="entry name" value="bac_cardiolipin"/>
    <property type="match status" value="1"/>
</dbReference>
<keyword evidence="10 12" id="KW-0594">Phospholipid biosynthesis</keyword>
<evidence type="ECO:0000256" key="8">
    <source>
        <dbReference type="ARBA" id="ARBA00023098"/>
    </source>
</evidence>
<keyword evidence="6" id="KW-0677">Repeat</keyword>
<feature type="active site" evidence="12">
    <location>
        <position position="418"/>
    </location>
</feature>
<evidence type="ECO:0000256" key="7">
    <source>
        <dbReference type="ARBA" id="ARBA00022989"/>
    </source>
</evidence>
<sequence length="500" mass="57909">MFMEIYYSLSELILGYSDVLLGFIQSYSIIFFINVIFTIAIIFMERKKPTSTLLWVMAINFLPIIGFILYLFIGQDLSKKRIFDKKDSLKIKMRKNAQSQLNEIKSGKFKFKNERTREYVEMIEMFNVSEDETFYQGNDIEMYSDGREMFKKLFEDIEAAEKSVYFESYIFKSDGLGTELMNLLKKKSREGVEVLLLVDGMGARNLKQKDRRDLVENGVKLAIFFPGLFGKFNTHINYRNHRKIIVIDHKIGYVGGLNVGDEYISKDKKFGFWRDDHIRIIGPAVMGLQFRFFLDYNFAADKKEGAFITPVFEKSEYGNKDICIVTSGPDTKVDSIRNGYEKIISRARKKIYIQTPYFVPDEGLFNALKVAALSGCEVNIMIPEIRDHPFVHWASTSFIGELLDWGCRAYYYQGGFLHSKVICCDDYLSSIGTANFDIRSFELNFEANAFIFDEEVTSTLIKNFENDVKNSKEITLADYERRSVFVKIKEGVSRLLSPIL</sequence>
<keyword evidence="8 12" id="KW-0443">Lipid metabolism</keyword>
<keyword evidence="2 12" id="KW-1003">Cell membrane</keyword>
<reference evidence="15 16" key="1">
    <citation type="submission" date="2016-11" db="EMBL/GenBank/DDBJ databases">
        <authorList>
            <person name="Jaros S."/>
            <person name="Januszkiewicz K."/>
            <person name="Wedrychowicz H."/>
        </authorList>
    </citation>
    <scope>NUCLEOTIDE SEQUENCE [LARGE SCALE GENOMIC DNA]</scope>
    <source>
        <strain evidence="15 16">DSM 21120</strain>
    </source>
</reference>
<feature type="domain" description="PLD phosphodiesterase" evidence="14">
    <location>
        <begin position="236"/>
        <end position="263"/>
    </location>
</feature>
<keyword evidence="5 12" id="KW-0812">Transmembrane</keyword>
<evidence type="ECO:0000256" key="4">
    <source>
        <dbReference type="ARBA" id="ARBA00022679"/>
    </source>
</evidence>
<evidence type="ECO:0000256" key="1">
    <source>
        <dbReference type="ARBA" id="ARBA00004651"/>
    </source>
</evidence>
<dbReference type="CDD" id="cd09110">
    <property type="entry name" value="PLDc_CLS_1"/>
    <property type="match status" value="1"/>
</dbReference>
<proteinExistence type="inferred from homology"/>
<dbReference type="Pfam" id="PF13091">
    <property type="entry name" value="PLDc_2"/>
    <property type="match status" value="2"/>
</dbReference>
<feature type="transmembrane region" description="Helical" evidence="12">
    <location>
        <begin position="20"/>
        <end position="44"/>
    </location>
</feature>
<dbReference type="GO" id="GO:0008808">
    <property type="term" value="F:cardiolipin synthase activity"/>
    <property type="evidence" value="ECO:0007669"/>
    <property type="project" value="UniProtKB-UniRule"/>
</dbReference>
<dbReference type="PANTHER" id="PTHR21248:SF22">
    <property type="entry name" value="PHOSPHOLIPASE D"/>
    <property type="match status" value="1"/>
</dbReference>
<dbReference type="EC" id="2.7.8.-" evidence="12 13"/>
<dbReference type="EMBL" id="FQXI01000011">
    <property type="protein sequence ID" value="SHH50778.1"/>
    <property type="molecule type" value="Genomic_DNA"/>
</dbReference>
<comment type="subcellular location">
    <subcellularLocation>
        <location evidence="1 12">Cell membrane</location>
        <topology evidence="1 12">Multi-pass membrane protein</topology>
    </subcellularLocation>
</comment>
<evidence type="ECO:0000256" key="10">
    <source>
        <dbReference type="ARBA" id="ARBA00023209"/>
    </source>
</evidence>
<feature type="transmembrane region" description="Helical" evidence="12">
    <location>
        <begin position="53"/>
        <end position="73"/>
    </location>
</feature>
<comment type="function">
    <text evidence="12">Catalyzes the reversible phosphatidyl group transfer from one phosphatidylglycerol molecule to another to form cardiolipin (CL) (diphosphatidylglycerol) and glycerol.</text>
</comment>
<dbReference type="GO" id="GO:0005886">
    <property type="term" value="C:plasma membrane"/>
    <property type="evidence" value="ECO:0007669"/>
    <property type="project" value="UniProtKB-SubCell"/>
</dbReference>
<dbReference type="PANTHER" id="PTHR21248">
    <property type="entry name" value="CARDIOLIPIN SYNTHASE"/>
    <property type="match status" value="1"/>
</dbReference>
<evidence type="ECO:0000259" key="14">
    <source>
        <dbReference type="PROSITE" id="PS50035"/>
    </source>
</evidence>
<evidence type="ECO:0000256" key="6">
    <source>
        <dbReference type="ARBA" id="ARBA00022737"/>
    </source>
</evidence>
<feature type="domain" description="PLD phosphodiesterase" evidence="14">
    <location>
        <begin position="413"/>
        <end position="440"/>
    </location>
</feature>
<evidence type="ECO:0000313" key="15">
    <source>
        <dbReference type="EMBL" id="SHH50778.1"/>
    </source>
</evidence>
<dbReference type="STRING" id="1120995.SAMN02745245_01492"/>
<evidence type="ECO:0000256" key="2">
    <source>
        <dbReference type="ARBA" id="ARBA00022475"/>
    </source>
</evidence>